<proteinExistence type="predicted"/>
<comment type="caution">
    <text evidence="2">The sequence shown here is derived from an EMBL/GenBank/DDBJ whole genome shotgun (WGS) entry which is preliminary data.</text>
</comment>
<dbReference type="RefSeq" id="WP_035971030.1">
    <property type="nucleotide sequence ID" value="NZ_BMEG01000001.1"/>
</dbReference>
<organism evidence="2 3">
    <name type="scientific">Caballeronia grimmiae</name>
    <dbReference type="NCBI Taxonomy" id="1071679"/>
    <lineage>
        <taxon>Bacteria</taxon>
        <taxon>Pseudomonadati</taxon>
        <taxon>Pseudomonadota</taxon>
        <taxon>Betaproteobacteria</taxon>
        <taxon>Burkholderiales</taxon>
        <taxon>Burkholderiaceae</taxon>
        <taxon>Caballeronia</taxon>
    </lineage>
</organism>
<dbReference type="InterPro" id="IPR021333">
    <property type="entry name" value="DUF2946"/>
</dbReference>
<dbReference type="STRING" id="1071679.BG57_03340"/>
<dbReference type="EMBL" id="JFHE01000101">
    <property type="protein sequence ID" value="KDR24799.1"/>
    <property type="molecule type" value="Genomic_DNA"/>
</dbReference>
<dbReference type="Proteomes" id="UP000027439">
    <property type="component" value="Unassembled WGS sequence"/>
</dbReference>
<name>A0A069NAY1_9BURK</name>
<gene>
    <name evidence="2" type="ORF">BG57_03340</name>
    <name evidence="1" type="ORF">GCM10010985_02700</name>
</gene>
<sequence>MQFLRRGIIGKASGIVALCAMLLLSFAPVASQWLNAQRVDAQFASICASGNAHPVTSSHADDHASIHLPACGYCDLIAHAPTPPAPAVEFASIPSPRDVFASVDTTRTAHRVRFDDAQPRAPPALA</sequence>
<keyword evidence="4" id="KW-1185">Reference proteome</keyword>
<evidence type="ECO:0000313" key="3">
    <source>
        <dbReference type="Proteomes" id="UP000027439"/>
    </source>
</evidence>
<evidence type="ECO:0000313" key="4">
    <source>
        <dbReference type="Proteomes" id="UP000597138"/>
    </source>
</evidence>
<reference evidence="2 3" key="2">
    <citation type="submission" date="2014-03" db="EMBL/GenBank/DDBJ databases">
        <title>Draft Genome Sequences of Four Burkholderia Strains.</title>
        <authorList>
            <person name="Liu X.Y."/>
            <person name="Li C.X."/>
            <person name="Xu J.H."/>
        </authorList>
    </citation>
    <scope>NUCLEOTIDE SEQUENCE [LARGE SCALE GENOMIC DNA]</scope>
    <source>
        <strain evidence="2 3">R27</strain>
    </source>
</reference>
<reference evidence="1" key="4">
    <citation type="submission" date="2024-05" db="EMBL/GenBank/DDBJ databases">
        <authorList>
            <person name="Sun Q."/>
            <person name="Zhou Y."/>
        </authorList>
    </citation>
    <scope>NUCLEOTIDE SEQUENCE</scope>
    <source>
        <strain evidence="1">CGMCC 1.11013</strain>
    </source>
</reference>
<dbReference type="Proteomes" id="UP000597138">
    <property type="component" value="Unassembled WGS sequence"/>
</dbReference>
<dbReference type="EMBL" id="BMEG01000001">
    <property type="protein sequence ID" value="GGD52437.1"/>
    <property type="molecule type" value="Genomic_DNA"/>
</dbReference>
<evidence type="ECO:0000313" key="2">
    <source>
        <dbReference type="EMBL" id="KDR24799.1"/>
    </source>
</evidence>
<protein>
    <submittedName>
        <fullName evidence="2">Uncharacterized protein</fullName>
    </submittedName>
</protein>
<reference evidence="4" key="3">
    <citation type="journal article" date="2019" name="Int. J. Syst. Evol. Microbiol.">
        <title>The Global Catalogue of Microorganisms (GCM) 10K type strain sequencing project: providing services to taxonomists for standard genome sequencing and annotation.</title>
        <authorList>
            <consortium name="The Broad Institute Genomics Platform"/>
            <consortium name="The Broad Institute Genome Sequencing Center for Infectious Disease"/>
            <person name="Wu L."/>
            <person name="Ma J."/>
        </authorList>
    </citation>
    <scope>NUCLEOTIDE SEQUENCE [LARGE SCALE GENOMIC DNA]</scope>
    <source>
        <strain evidence="4">CGMCC 1.11013</strain>
    </source>
</reference>
<evidence type="ECO:0000313" key="1">
    <source>
        <dbReference type="EMBL" id="GGD52437.1"/>
    </source>
</evidence>
<accession>A0A069NAY1</accession>
<dbReference type="Pfam" id="PF11162">
    <property type="entry name" value="DUF2946"/>
    <property type="match status" value="1"/>
</dbReference>
<reference evidence="1" key="1">
    <citation type="journal article" date="2014" name="Int. J. Syst. Evol. Microbiol.">
        <title>Complete genome of a new Firmicutes species belonging to the dominant human colonic microbiota ('Ruminococcus bicirculans') reveals two chromosomes and a selective capacity to utilize plant glucans.</title>
        <authorList>
            <consortium name="NISC Comparative Sequencing Program"/>
            <person name="Wegmann U."/>
            <person name="Louis P."/>
            <person name="Goesmann A."/>
            <person name="Henrissat B."/>
            <person name="Duncan S.H."/>
            <person name="Flint H.J."/>
        </authorList>
    </citation>
    <scope>NUCLEOTIDE SEQUENCE</scope>
    <source>
        <strain evidence="1">CGMCC 1.11013</strain>
    </source>
</reference>
<dbReference type="eggNOG" id="ENOG50331UA">
    <property type="taxonomic scope" value="Bacteria"/>
</dbReference>
<dbReference type="AlphaFoldDB" id="A0A069NAY1"/>